<comment type="caution">
    <text evidence="1">The sequence shown here is derived from an EMBL/GenBank/DDBJ whole genome shotgun (WGS) entry which is preliminary data.</text>
</comment>
<organism evidence="1 2">
    <name type="scientific">Streptomyces lunalinharesii</name>
    <dbReference type="NCBI Taxonomy" id="333384"/>
    <lineage>
        <taxon>Bacteria</taxon>
        <taxon>Bacillati</taxon>
        <taxon>Actinomycetota</taxon>
        <taxon>Actinomycetes</taxon>
        <taxon>Kitasatosporales</taxon>
        <taxon>Streptomycetaceae</taxon>
        <taxon>Streptomyces</taxon>
    </lineage>
</organism>
<dbReference type="Proteomes" id="UP001500994">
    <property type="component" value="Unassembled WGS sequence"/>
</dbReference>
<accession>A0ABN3RPM0</accession>
<name>A0ABN3RPM0_9ACTN</name>
<dbReference type="RefSeq" id="WP_344575210.1">
    <property type="nucleotide sequence ID" value="NZ_BAAARK010000006.1"/>
</dbReference>
<evidence type="ECO:0000313" key="1">
    <source>
        <dbReference type="EMBL" id="GAA2657680.1"/>
    </source>
</evidence>
<sequence>MQSPSGTAGLSYGHRGATKPQPLLLKVALELVGTRFASPRLCPGPRPAAGYQLFNDRYS</sequence>
<dbReference type="EMBL" id="BAAARK010000006">
    <property type="protein sequence ID" value="GAA2657680.1"/>
    <property type="molecule type" value="Genomic_DNA"/>
</dbReference>
<proteinExistence type="predicted"/>
<keyword evidence="2" id="KW-1185">Reference proteome</keyword>
<protein>
    <submittedName>
        <fullName evidence="1">Uncharacterized protein</fullName>
    </submittedName>
</protein>
<gene>
    <name evidence="1" type="ORF">GCM10009864_25210</name>
</gene>
<reference evidence="1 2" key="1">
    <citation type="journal article" date="2019" name="Int. J. Syst. Evol. Microbiol.">
        <title>The Global Catalogue of Microorganisms (GCM) 10K type strain sequencing project: providing services to taxonomists for standard genome sequencing and annotation.</title>
        <authorList>
            <consortium name="The Broad Institute Genomics Platform"/>
            <consortium name="The Broad Institute Genome Sequencing Center for Infectious Disease"/>
            <person name="Wu L."/>
            <person name="Ma J."/>
        </authorList>
    </citation>
    <scope>NUCLEOTIDE SEQUENCE [LARGE SCALE GENOMIC DNA]</scope>
    <source>
        <strain evidence="1 2">JCM 16374</strain>
    </source>
</reference>
<evidence type="ECO:0000313" key="2">
    <source>
        <dbReference type="Proteomes" id="UP001500994"/>
    </source>
</evidence>